<dbReference type="PANTHER" id="PTHR43795">
    <property type="entry name" value="BIFUNCTIONAL ASPARTATE AMINOTRANSFERASE AND GLUTAMATE/ASPARTATE-PREPHENATE AMINOTRANSFERASE-RELATED"/>
    <property type="match status" value="1"/>
</dbReference>
<dbReference type="CDD" id="cd00609">
    <property type="entry name" value="AAT_like"/>
    <property type="match status" value="1"/>
</dbReference>
<dbReference type="GO" id="GO:0030170">
    <property type="term" value="F:pyridoxal phosphate binding"/>
    <property type="evidence" value="ECO:0007669"/>
    <property type="project" value="InterPro"/>
</dbReference>
<evidence type="ECO:0000313" key="3">
    <source>
        <dbReference type="Proteomes" id="UP000887566"/>
    </source>
</evidence>
<dbReference type="InterPro" id="IPR015421">
    <property type="entry name" value="PyrdxlP-dep_Trfase_major"/>
</dbReference>
<evidence type="ECO:0000259" key="2">
    <source>
        <dbReference type="Pfam" id="PF00155"/>
    </source>
</evidence>
<evidence type="ECO:0000256" key="1">
    <source>
        <dbReference type="ARBA" id="ARBA00022898"/>
    </source>
</evidence>
<evidence type="ECO:0000313" key="4">
    <source>
        <dbReference type="WBParaSite" id="PSAMB.scaffold255size60990.g3931.t1"/>
    </source>
</evidence>
<sequence length="423" mass="48101">MLSTRARALIEANDLATQNYRAIFYNKWDPETNPQGNINFCTAINSLCEDLLNEKFAATENFWEPKKEQIFHYGVPGGYESCKGDLVNFINRLYNVSIKEENTTLAPGVTAAFDMLSFCLAEPDDVVLCPSPYYGRIFSNFGERGRVECVPVPFPDLANPKLEVEAFDKIFQQLKAQGKNVRAVIIINPNNPLGVVFSAAELVSIANWAHQHNLSVVMDECFASTVYKEKEKFTTVLSLKFTHPEHIIWLWGFSKNMCMPGLRFAAIHSENEDLMRCLKKLENLQPCSPLVQNVAAKIFADFEWYTNTFLPETLKRLQKHSDIVCAALTEMSIPFVPATAGFYVFCDFSQLLENKTFEDEEKVSKIFCNKGVYMTLGRYQACNQPGWMRLVFSGPTIALDEGLRRLREAIAEIRESQNKVIHF</sequence>
<dbReference type="AlphaFoldDB" id="A0A914VWZ5"/>
<dbReference type="Pfam" id="PF00155">
    <property type="entry name" value="Aminotran_1_2"/>
    <property type="match status" value="1"/>
</dbReference>
<dbReference type="InterPro" id="IPR004839">
    <property type="entry name" value="Aminotransferase_I/II_large"/>
</dbReference>
<feature type="domain" description="Aminotransferase class I/classII large" evidence="2">
    <location>
        <begin position="64"/>
        <end position="405"/>
    </location>
</feature>
<dbReference type="GO" id="GO:0006520">
    <property type="term" value="P:amino acid metabolic process"/>
    <property type="evidence" value="ECO:0007669"/>
    <property type="project" value="TreeGrafter"/>
</dbReference>
<dbReference type="InterPro" id="IPR015422">
    <property type="entry name" value="PyrdxlP-dep_Trfase_small"/>
</dbReference>
<dbReference type="WBParaSite" id="PSAMB.scaffold255size60990.g3931.t1">
    <property type="protein sequence ID" value="PSAMB.scaffold255size60990.g3931.t1"/>
    <property type="gene ID" value="PSAMB.scaffold255size60990.g3931"/>
</dbReference>
<dbReference type="PANTHER" id="PTHR43795:SF39">
    <property type="entry name" value="AMINOTRANSFERASE CLASS I_CLASSII DOMAIN-CONTAINING PROTEIN"/>
    <property type="match status" value="1"/>
</dbReference>
<dbReference type="Gene3D" id="3.40.640.10">
    <property type="entry name" value="Type I PLP-dependent aspartate aminotransferase-like (Major domain)"/>
    <property type="match status" value="1"/>
</dbReference>
<dbReference type="InterPro" id="IPR050478">
    <property type="entry name" value="Ethylene_sulfur-biosynth"/>
</dbReference>
<keyword evidence="3" id="KW-1185">Reference proteome</keyword>
<protein>
    <submittedName>
        <fullName evidence="4">Aminotransferase class I/classII domain-containing protein</fullName>
    </submittedName>
</protein>
<organism evidence="3 4">
    <name type="scientific">Plectus sambesii</name>
    <dbReference type="NCBI Taxonomy" id="2011161"/>
    <lineage>
        <taxon>Eukaryota</taxon>
        <taxon>Metazoa</taxon>
        <taxon>Ecdysozoa</taxon>
        <taxon>Nematoda</taxon>
        <taxon>Chromadorea</taxon>
        <taxon>Plectida</taxon>
        <taxon>Plectina</taxon>
        <taxon>Plectoidea</taxon>
        <taxon>Plectidae</taxon>
        <taxon>Plectus</taxon>
    </lineage>
</organism>
<accession>A0A914VWZ5</accession>
<dbReference type="Proteomes" id="UP000887566">
    <property type="component" value="Unplaced"/>
</dbReference>
<proteinExistence type="predicted"/>
<dbReference type="SUPFAM" id="SSF53383">
    <property type="entry name" value="PLP-dependent transferases"/>
    <property type="match status" value="1"/>
</dbReference>
<dbReference type="InterPro" id="IPR015424">
    <property type="entry name" value="PyrdxlP-dep_Trfase"/>
</dbReference>
<name>A0A914VWZ5_9BILA</name>
<keyword evidence="1" id="KW-0663">Pyridoxal phosphate</keyword>
<dbReference type="Gene3D" id="3.90.1150.10">
    <property type="entry name" value="Aspartate Aminotransferase, domain 1"/>
    <property type="match status" value="1"/>
</dbReference>
<reference evidence="4" key="1">
    <citation type="submission" date="2022-11" db="UniProtKB">
        <authorList>
            <consortium name="WormBaseParasite"/>
        </authorList>
    </citation>
    <scope>IDENTIFICATION</scope>
</reference>
<dbReference type="PRINTS" id="PR00753">
    <property type="entry name" value="ACCSYNTHASE"/>
</dbReference>
<dbReference type="GO" id="GO:0008483">
    <property type="term" value="F:transaminase activity"/>
    <property type="evidence" value="ECO:0007669"/>
    <property type="project" value="TreeGrafter"/>
</dbReference>